<organism evidence="1 2">
    <name type="scientific">Paenibacillus phytorum</name>
    <dbReference type="NCBI Taxonomy" id="2654977"/>
    <lineage>
        <taxon>Bacteria</taxon>
        <taxon>Bacillati</taxon>
        <taxon>Bacillota</taxon>
        <taxon>Bacilli</taxon>
        <taxon>Bacillales</taxon>
        <taxon>Paenibacillaceae</taxon>
        <taxon>Paenibacillus</taxon>
    </lineage>
</organism>
<dbReference type="Gene3D" id="3.40.50.1000">
    <property type="entry name" value="HAD superfamily/HAD-like"/>
    <property type="match status" value="1"/>
</dbReference>
<dbReference type="InterPro" id="IPR023198">
    <property type="entry name" value="PGP-like_dom2"/>
</dbReference>
<dbReference type="RefSeq" id="WP_171649212.1">
    <property type="nucleotide sequence ID" value="NZ_WHOA01000244.1"/>
</dbReference>
<evidence type="ECO:0000313" key="2">
    <source>
        <dbReference type="Proteomes" id="UP000616779"/>
    </source>
</evidence>
<comment type="caution">
    <text evidence="1">The sequence shown here is derived from an EMBL/GenBank/DDBJ whole genome shotgun (WGS) entry which is preliminary data.</text>
</comment>
<sequence>MDNKEIILDVAGVLATNLSPHFWQELSEESNTPYEMLFHFRKEMREELWTGRIPEEGFWDQLCMKFPAINIDKAKEILISNIRPLPAIEKVQIWSKYANIHLLSNHRIEWIQSILKPIEPYVRSITISSQVGYCKPNPEIYAFVHDRLSRQGDIWFVDDQDKNFNEAKLLGWNTLLADENGDWVHKITSLLSSPEA</sequence>
<name>A0ABX1Y6X5_9BACL</name>
<dbReference type="InterPro" id="IPR023214">
    <property type="entry name" value="HAD_sf"/>
</dbReference>
<dbReference type="PANTHER" id="PTHR43611">
    <property type="entry name" value="ALPHA-D-GLUCOSE 1-PHOSPHATE PHOSPHATASE"/>
    <property type="match status" value="1"/>
</dbReference>
<dbReference type="InterPro" id="IPR036412">
    <property type="entry name" value="HAD-like_sf"/>
</dbReference>
<reference evidence="1 2" key="1">
    <citation type="submission" date="2019-10" db="EMBL/GenBank/DDBJ databases">
        <title>Description of Paenibacillus terrestris sp. nov.</title>
        <authorList>
            <person name="Carlier A."/>
            <person name="Qi S."/>
        </authorList>
    </citation>
    <scope>NUCLEOTIDE SEQUENCE [LARGE SCALE GENOMIC DNA]</scope>
    <source>
        <strain evidence="1 2">LMG 31458</strain>
    </source>
</reference>
<dbReference type="Proteomes" id="UP000616779">
    <property type="component" value="Unassembled WGS sequence"/>
</dbReference>
<proteinExistence type="predicted"/>
<accession>A0ABX1Y6X5</accession>
<dbReference type="PANTHER" id="PTHR43611:SF3">
    <property type="entry name" value="FLAVIN MONONUCLEOTIDE HYDROLASE 1, CHLOROPLATIC"/>
    <property type="match status" value="1"/>
</dbReference>
<protein>
    <recommendedName>
        <fullName evidence="3">Haloacid dehalogenase</fullName>
    </recommendedName>
</protein>
<dbReference type="SUPFAM" id="SSF56784">
    <property type="entry name" value="HAD-like"/>
    <property type="match status" value="1"/>
</dbReference>
<dbReference type="EMBL" id="WHOA01000244">
    <property type="protein sequence ID" value="NOU76667.1"/>
    <property type="molecule type" value="Genomic_DNA"/>
</dbReference>
<dbReference type="Gene3D" id="1.10.150.240">
    <property type="entry name" value="Putative phosphatase, domain 2"/>
    <property type="match status" value="1"/>
</dbReference>
<keyword evidence="2" id="KW-1185">Reference proteome</keyword>
<gene>
    <name evidence="1" type="ORF">GC098_35805</name>
</gene>
<evidence type="ECO:0008006" key="3">
    <source>
        <dbReference type="Google" id="ProtNLM"/>
    </source>
</evidence>
<evidence type="ECO:0000313" key="1">
    <source>
        <dbReference type="EMBL" id="NOU76667.1"/>
    </source>
</evidence>